<keyword evidence="2" id="KW-0808">Transferase</keyword>
<dbReference type="RefSeq" id="WP_113957658.1">
    <property type="nucleotide sequence ID" value="NZ_QNRR01000002.1"/>
</dbReference>
<dbReference type="GO" id="GO:0016747">
    <property type="term" value="F:acyltransferase activity, transferring groups other than amino-acyl groups"/>
    <property type="evidence" value="ECO:0007669"/>
    <property type="project" value="InterPro"/>
</dbReference>
<dbReference type="PROSITE" id="PS51186">
    <property type="entry name" value="GNAT"/>
    <property type="match status" value="1"/>
</dbReference>
<protein>
    <submittedName>
        <fullName evidence="2">RimJ/RimL family protein N-acetyltransferase</fullName>
    </submittedName>
</protein>
<dbReference type="Pfam" id="PF00583">
    <property type="entry name" value="Acetyltransf_1"/>
    <property type="match status" value="1"/>
</dbReference>
<dbReference type="Gene3D" id="3.40.630.30">
    <property type="match status" value="1"/>
</dbReference>
<feature type="domain" description="N-acetyltransferase" evidence="1">
    <location>
        <begin position="6"/>
        <end position="172"/>
    </location>
</feature>
<dbReference type="OrthoDB" id="423921at2"/>
<proteinExistence type="predicted"/>
<sequence>MLCAELRFCPFQEVHAEALLSWRYAPPYSMYSLQPEDQHAAIKELLRPDLHYVAVLNEDDDLIAFRCFGPDAQVPGGSYEGEALDLGGGLRPDLTGKGLGQHVIAAAMNYAMGRFSPTLFRTTVASFNQRAGKVCERLGYQVARSFVRPSDGMSFNIFLKKAQMVELVIPMKEA</sequence>
<evidence type="ECO:0000313" key="2">
    <source>
        <dbReference type="EMBL" id="RBP46122.1"/>
    </source>
</evidence>
<dbReference type="InterPro" id="IPR000182">
    <property type="entry name" value="GNAT_dom"/>
</dbReference>
<evidence type="ECO:0000313" key="3">
    <source>
        <dbReference type="Proteomes" id="UP000253426"/>
    </source>
</evidence>
<keyword evidence="3" id="KW-1185">Reference proteome</keyword>
<gene>
    <name evidence="2" type="ORF">DES53_102508</name>
</gene>
<dbReference type="SUPFAM" id="SSF55729">
    <property type="entry name" value="Acyl-CoA N-acyltransferases (Nat)"/>
    <property type="match status" value="1"/>
</dbReference>
<dbReference type="EMBL" id="QNRR01000002">
    <property type="protein sequence ID" value="RBP46122.1"/>
    <property type="molecule type" value="Genomic_DNA"/>
</dbReference>
<dbReference type="InterPro" id="IPR016181">
    <property type="entry name" value="Acyl_CoA_acyltransferase"/>
</dbReference>
<comment type="caution">
    <text evidence="2">The sequence shown here is derived from an EMBL/GenBank/DDBJ whole genome shotgun (WGS) entry which is preliminary data.</text>
</comment>
<dbReference type="AlphaFoldDB" id="A0A366HR42"/>
<dbReference type="Proteomes" id="UP000253426">
    <property type="component" value="Unassembled WGS sequence"/>
</dbReference>
<accession>A0A366HR42</accession>
<reference evidence="2 3" key="1">
    <citation type="submission" date="2018-06" db="EMBL/GenBank/DDBJ databases">
        <title>Genomic Encyclopedia of Type Strains, Phase IV (KMG-IV): sequencing the most valuable type-strain genomes for metagenomic binning, comparative biology and taxonomic classification.</title>
        <authorList>
            <person name="Goeker M."/>
        </authorList>
    </citation>
    <scope>NUCLEOTIDE SEQUENCE [LARGE SCALE GENOMIC DNA]</scope>
    <source>
        <strain evidence="2 3">DSM 25532</strain>
    </source>
</reference>
<organism evidence="2 3">
    <name type="scientific">Roseimicrobium gellanilyticum</name>
    <dbReference type="NCBI Taxonomy" id="748857"/>
    <lineage>
        <taxon>Bacteria</taxon>
        <taxon>Pseudomonadati</taxon>
        <taxon>Verrucomicrobiota</taxon>
        <taxon>Verrucomicrobiia</taxon>
        <taxon>Verrucomicrobiales</taxon>
        <taxon>Verrucomicrobiaceae</taxon>
        <taxon>Roseimicrobium</taxon>
    </lineage>
</organism>
<evidence type="ECO:0000259" key="1">
    <source>
        <dbReference type="PROSITE" id="PS51186"/>
    </source>
</evidence>
<name>A0A366HR42_9BACT</name>